<organism evidence="1 2">
    <name type="scientific">Irregularibacter muris</name>
    <dbReference type="NCBI Taxonomy" id="1796619"/>
    <lineage>
        <taxon>Bacteria</taxon>
        <taxon>Bacillati</taxon>
        <taxon>Bacillota</taxon>
        <taxon>Clostridia</taxon>
        <taxon>Eubacteriales</taxon>
        <taxon>Eubacteriaceae</taxon>
        <taxon>Irregularibacter</taxon>
    </lineage>
</organism>
<evidence type="ECO:0000313" key="2">
    <source>
        <dbReference type="Proteomes" id="UP001205748"/>
    </source>
</evidence>
<dbReference type="PANTHER" id="PTHR32432">
    <property type="entry name" value="CELL DIVISION PROTEIN FTSA-RELATED"/>
    <property type="match status" value="1"/>
</dbReference>
<dbReference type="Proteomes" id="UP001205748">
    <property type="component" value="Unassembled WGS sequence"/>
</dbReference>
<dbReference type="SUPFAM" id="SSF53067">
    <property type="entry name" value="Actin-like ATPase domain"/>
    <property type="match status" value="2"/>
</dbReference>
<dbReference type="Gene3D" id="3.30.1490.300">
    <property type="match status" value="1"/>
</dbReference>
<dbReference type="InterPro" id="IPR005883">
    <property type="entry name" value="PilM"/>
</dbReference>
<dbReference type="InterPro" id="IPR050696">
    <property type="entry name" value="FtsA/MreB"/>
</dbReference>
<accession>A0AAE3HFA1</accession>
<dbReference type="CDD" id="cd24049">
    <property type="entry name" value="ASKHA_NBD_PilM"/>
    <property type="match status" value="1"/>
</dbReference>
<dbReference type="AlphaFoldDB" id="A0AAE3HFA1"/>
<protein>
    <submittedName>
        <fullName evidence="1">Type IV pilus assembly protein PilM</fullName>
    </submittedName>
</protein>
<name>A0AAE3HFA1_9FIRM</name>
<keyword evidence="2" id="KW-1185">Reference proteome</keyword>
<dbReference type="InterPro" id="IPR043129">
    <property type="entry name" value="ATPase_NBD"/>
</dbReference>
<comment type="caution">
    <text evidence="1">The sequence shown here is derived from an EMBL/GenBank/DDBJ whole genome shotgun (WGS) entry which is preliminary data.</text>
</comment>
<dbReference type="Gene3D" id="3.30.420.40">
    <property type="match status" value="2"/>
</dbReference>
<evidence type="ECO:0000313" key="1">
    <source>
        <dbReference type="EMBL" id="MCR1897979.1"/>
    </source>
</evidence>
<dbReference type="PANTHER" id="PTHR32432:SF3">
    <property type="entry name" value="ETHANOLAMINE UTILIZATION PROTEIN EUTJ"/>
    <property type="match status" value="1"/>
</dbReference>
<dbReference type="EMBL" id="JANKAS010000002">
    <property type="protein sequence ID" value="MCR1897979.1"/>
    <property type="molecule type" value="Genomic_DNA"/>
</dbReference>
<dbReference type="Pfam" id="PF11104">
    <property type="entry name" value="PilM_2"/>
    <property type="match status" value="1"/>
</dbReference>
<proteinExistence type="predicted"/>
<dbReference type="NCBIfam" id="TIGR01175">
    <property type="entry name" value="pilM"/>
    <property type="match status" value="1"/>
</dbReference>
<dbReference type="PIRSF" id="PIRSF019169">
    <property type="entry name" value="PilM"/>
    <property type="match status" value="1"/>
</dbReference>
<reference evidence="1" key="1">
    <citation type="submission" date="2022-07" db="EMBL/GenBank/DDBJ databases">
        <title>Enhanced cultured diversity of the mouse gut microbiota enables custom-made synthetic communities.</title>
        <authorList>
            <person name="Afrizal A."/>
        </authorList>
    </citation>
    <scope>NUCLEOTIDE SEQUENCE</scope>
    <source>
        <strain evidence="1">DSM 28593</strain>
    </source>
</reference>
<dbReference type="RefSeq" id="WP_257529444.1">
    <property type="nucleotide sequence ID" value="NZ_JANKAS010000002.1"/>
</dbReference>
<sequence>MRKTNQSMVFDIGSKNIKAVIGTSKNHQIEIYDYEIIPIPEDSVFDGRILHKTKVAESIEGFHRKKGKRKHKIMVSISSSMTILRNFDLPKMEEEELKEAIRYEMEHLLPEPMENYIVDFTVLDEYLKDIEDGDKVPMVKVQTAALPRAIIMTYINTFEKAGLKIDAIDIQCNGIGKLFGGRKKFIKDFQDEETIDKNIGIIDIGHQNTTITIIEFGKVFLYRVIDKGGKDINRIVADTLGIDERAAEEWKSNTRFLDEEFYKDTPLPLKQYLQDLLMEVQRVIDFSISRSTQKTLDRIYLIGGGAKIQNIAHYFQENLRIATILGNNYRNISVNGSETSFSEDLLYLSNILGILLRKE</sequence>
<gene>
    <name evidence="1" type="primary">pilM</name>
    <name evidence="1" type="ORF">NSA47_03120</name>
</gene>